<dbReference type="EMBL" id="JBHFEH010000112">
    <property type="protein sequence ID" value="KAL2046592.1"/>
    <property type="molecule type" value="Genomic_DNA"/>
</dbReference>
<accession>A0ABR4APF4</accession>
<evidence type="ECO:0000313" key="2">
    <source>
        <dbReference type="Proteomes" id="UP001590951"/>
    </source>
</evidence>
<sequence>MFGPEALKTKFRTQDERGELYISGQLTKENKAKQYEWDHVQVDGKPKADTNGIFAGHKLLAHQKSLTSARLYQLRATKVSEAAFERRNIEMGTLARLQQDQANNEWRYQQPTKVQDWISTLPEAQAVRDNIMKEAGRAP</sequence>
<proteinExistence type="predicted"/>
<keyword evidence="2" id="KW-1185">Reference proteome</keyword>
<gene>
    <name evidence="1" type="ORF">ABVK25_011717</name>
</gene>
<dbReference type="Proteomes" id="UP001590951">
    <property type="component" value="Unassembled WGS sequence"/>
</dbReference>
<comment type="caution">
    <text evidence="1">The sequence shown here is derived from an EMBL/GenBank/DDBJ whole genome shotgun (WGS) entry which is preliminary data.</text>
</comment>
<organism evidence="1 2">
    <name type="scientific">Lepraria finkii</name>
    <dbReference type="NCBI Taxonomy" id="1340010"/>
    <lineage>
        <taxon>Eukaryota</taxon>
        <taxon>Fungi</taxon>
        <taxon>Dikarya</taxon>
        <taxon>Ascomycota</taxon>
        <taxon>Pezizomycotina</taxon>
        <taxon>Lecanoromycetes</taxon>
        <taxon>OSLEUM clade</taxon>
        <taxon>Lecanoromycetidae</taxon>
        <taxon>Lecanorales</taxon>
        <taxon>Lecanorineae</taxon>
        <taxon>Stereocaulaceae</taxon>
        <taxon>Lepraria</taxon>
    </lineage>
</organism>
<reference evidence="1 2" key="1">
    <citation type="submission" date="2024-09" db="EMBL/GenBank/DDBJ databases">
        <title>Rethinking Asexuality: The Enigmatic Case of Functional Sexual Genes in Lepraria (Stereocaulaceae).</title>
        <authorList>
            <person name="Doellman M."/>
            <person name="Sun Y."/>
            <person name="Barcenas-Pena A."/>
            <person name="Lumbsch H.T."/>
            <person name="Grewe F."/>
        </authorList>
    </citation>
    <scope>NUCLEOTIDE SEQUENCE [LARGE SCALE GENOMIC DNA]</scope>
    <source>
        <strain evidence="1 2">Grewe 0041</strain>
    </source>
</reference>
<name>A0ABR4APF4_9LECA</name>
<evidence type="ECO:0000313" key="1">
    <source>
        <dbReference type="EMBL" id="KAL2046592.1"/>
    </source>
</evidence>
<protein>
    <submittedName>
        <fullName evidence="1">Uncharacterized protein</fullName>
    </submittedName>
</protein>